<dbReference type="OrthoDB" id="107372at2759"/>
<dbReference type="GO" id="GO:0005743">
    <property type="term" value="C:mitochondrial inner membrane"/>
    <property type="evidence" value="ECO:0007669"/>
    <property type="project" value="UniProtKB-SubCell"/>
</dbReference>
<evidence type="ECO:0000256" key="6">
    <source>
        <dbReference type="ARBA" id="ARBA00023128"/>
    </source>
</evidence>
<evidence type="ECO:0000256" key="5">
    <source>
        <dbReference type="ARBA" id="ARBA00022946"/>
    </source>
</evidence>
<comment type="function">
    <text evidence="8">Mitochondrial mRNA stabilization factor.</text>
</comment>
<dbReference type="Proteomes" id="UP000664521">
    <property type="component" value="Unassembled WGS sequence"/>
</dbReference>
<keyword evidence="5 8" id="KW-0809">Transit peptide</keyword>
<comment type="function">
    <text evidence="1">Probable mitochondrial mRNA stabilization factor.</text>
</comment>
<dbReference type="EMBL" id="CAJPDS010000019">
    <property type="protein sequence ID" value="CAF9917116.1"/>
    <property type="molecule type" value="Genomic_DNA"/>
</dbReference>
<evidence type="ECO:0000256" key="8">
    <source>
        <dbReference type="RuleBase" id="RU367062"/>
    </source>
</evidence>
<evidence type="ECO:0000256" key="2">
    <source>
        <dbReference type="ARBA" id="ARBA00004443"/>
    </source>
</evidence>
<sequence>MSCASLPLRVPLRYAPRPVLDQQPSLRRTFINSGALRLKTTIPSSQTKSDHDTEPERGSLLPNDEETSTASPIPWYLQDQPPPQIHNPLLDRQRLPDLPSDSPPFLQPMLEHVSIELGLDDLSLLDLRRLDPPPALGANLLMILGTARSEKHLHVSADRFCGWLRAIHKMKPYADGLLGRGEIKLKLRRKARRAKIMGRVGSTEQGNTDDGLRTGWVCVNVGTVEDGSTSPVRDSAIEGYVGFGSQSHGTKLVVQMLTEEKREELDLERFWSQALLRQERRNTRILRDAEGTGEIQGQQVVDTTSNLLSSTPSLP</sequence>
<evidence type="ECO:0000256" key="9">
    <source>
        <dbReference type="SAM" id="MobiDB-lite"/>
    </source>
</evidence>
<dbReference type="PANTHER" id="PTHR28087:SF1">
    <property type="entry name" value="ATPASE SYNTHESIS PROTEIN 25, MITOCHONDRIAL"/>
    <property type="match status" value="1"/>
</dbReference>
<comment type="similarity">
    <text evidence="3 8">Belongs to the ATP25 family.</text>
</comment>
<gene>
    <name evidence="10" type="primary">ATP25</name>
    <name evidence="10" type="ORF">HETSPECPRED_003137</name>
</gene>
<dbReference type="InterPro" id="IPR040152">
    <property type="entry name" value="Atp25"/>
</dbReference>
<reference evidence="10" key="1">
    <citation type="submission" date="2021-03" db="EMBL/GenBank/DDBJ databases">
        <authorList>
            <person name="Tagirdzhanova G."/>
        </authorList>
    </citation>
    <scope>NUCLEOTIDE SEQUENCE</scope>
</reference>
<evidence type="ECO:0000256" key="1">
    <source>
        <dbReference type="ARBA" id="ARBA00003470"/>
    </source>
</evidence>
<evidence type="ECO:0000313" key="10">
    <source>
        <dbReference type="EMBL" id="CAF9917116.1"/>
    </source>
</evidence>
<protein>
    <recommendedName>
        <fullName evidence="8">ATPase synthesis protein 25</fullName>
    </recommendedName>
</protein>
<dbReference type="AlphaFoldDB" id="A0A8H3F2Q9"/>
<keyword evidence="4 8" id="KW-0999">Mitochondrion inner membrane</keyword>
<name>A0A8H3F2Q9_9LECA</name>
<evidence type="ECO:0000313" key="11">
    <source>
        <dbReference type="Proteomes" id="UP000664521"/>
    </source>
</evidence>
<comment type="caution">
    <text evidence="10">The sequence shown here is derived from an EMBL/GenBank/DDBJ whole genome shotgun (WGS) entry which is preliminary data.</text>
</comment>
<evidence type="ECO:0000256" key="7">
    <source>
        <dbReference type="ARBA" id="ARBA00023136"/>
    </source>
</evidence>
<dbReference type="GO" id="GO:0140053">
    <property type="term" value="P:mitochondrial gene expression"/>
    <property type="evidence" value="ECO:0007669"/>
    <property type="project" value="UniProtKB-UniRule"/>
</dbReference>
<keyword evidence="7 8" id="KW-0472">Membrane</keyword>
<organism evidence="10 11">
    <name type="scientific">Heterodermia speciosa</name>
    <dbReference type="NCBI Taxonomy" id="116794"/>
    <lineage>
        <taxon>Eukaryota</taxon>
        <taxon>Fungi</taxon>
        <taxon>Dikarya</taxon>
        <taxon>Ascomycota</taxon>
        <taxon>Pezizomycotina</taxon>
        <taxon>Lecanoromycetes</taxon>
        <taxon>OSLEUM clade</taxon>
        <taxon>Lecanoromycetidae</taxon>
        <taxon>Caliciales</taxon>
        <taxon>Physciaceae</taxon>
        <taxon>Heterodermia</taxon>
    </lineage>
</organism>
<evidence type="ECO:0000256" key="4">
    <source>
        <dbReference type="ARBA" id="ARBA00022792"/>
    </source>
</evidence>
<feature type="region of interest" description="Disordered" evidence="9">
    <location>
        <begin position="37"/>
        <end position="103"/>
    </location>
</feature>
<proteinExistence type="inferred from homology"/>
<accession>A0A8H3F2Q9</accession>
<dbReference type="FunFam" id="3.30.460.10:FF:000044">
    <property type="entry name" value="ATPase synthesis protein 25, mitochondrial"/>
    <property type="match status" value="1"/>
</dbReference>
<dbReference type="InterPro" id="IPR043519">
    <property type="entry name" value="NT_sf"/>
</dbReference>
<dbReference type="GO" id="GO:0048255">
    <property type="term" value="P:mRNA stabilization"/>
    <property type="evidence" value="ECO:0007669"/>
    <property type="project" value="TreeGrafter"/>
</dbReference>
<dbReference type="PANTHER" id="PTHR28087">
    <property type="entry name" value="ATPASE SYNTHESIS PROTEIN 25, MITOCHONDRIAL"/>
    <property type="match status" value="1"/>
</dbReference>
<dbReference type="Gene3D" id="3.30.460.10">
    <property type="entry name" value="Beta Polymerase, domain 2"/>
    <property type="match status" value="1"/>
</dbReference>
<feature type="compositionally biased region" description="Basic and acidic residues" evidence="9">
    <location>
        <begin position="48"/>
        <end position="57"/>
    </location>
</feature>
<comment type="subcellular location">
    <subcellularLocation>
        <location evidence="2 8">Mitochondrion inner membrane</location>
        <topology evidence="2 8">Peripheral membrane protein</topology>
        <orientation evidence="2 8">Matrix side</orientation>
    </subcellularLocation>
</comment>
<keyword evidence="11" id="KW-1185">Reference proteome</keyword>
<keyword evidence="6 8" id="KW-0496">Mitochondrion</keyword>
<evidence type="ECO:0000256" key="3">
    <source>
        <dbReference type="ARBA" id="ARBA00010787"/>
    </source>
</evidence>